<accession>L9YYC0</accession>
<evidence type="ECO:0000256" key="1">
    <source>
        <dbReference type="ARBA" id="ARBA00004651"/>
    </source>
</evidence>
<dbReference type="InterPro" id="IPR050366">
    <property type="entry name" value="BP-dependent_transpt_permease"/>
</dbReference>
<dbReference type="GO" id="GO:0055085">
    <property type="term" value="P:transmembrane transport"/>
    <property type="evidence" value="ECO:0007669"/>
    <property type="project" value="InterPro"/>
</dbReference>
<dbReference type="PANTHER" id="PTHR43386">
    <property type="entry name" value="OLIGOPEPTIDE TRANSPORT SYSTEM PERMEASE PROTEIN APPC"/>
    <property type="match status" value="1"/>
</dbReference>
<dbReference type="CDD" id="cd06261">
    <property type="entry name" value="TM_PBP2"/>
    <property type="match status" value="1"/>
</dbReference>
<dbReference type="PANTHER" id="PTHR43386:SF1">
    <property type="entry name" value="D,D-DIPEPTIDE TRANSPORT SYSTEM PERMEASE PROTEIN DDPC-RELATED"/>
    <property type="match status" value="1"/>
</dbReference>
<evidence type="ECO:0000256" key="5">
    <source>
        <dbReference type="ARBA" id="ARBA00023136"/>
    </source>
</evidence>
<evidence type="ECO:0000256" key="3">
    <source>
        <dbReference type="ARBA" id="ARBA00022692"/>
    </source>
</evidence>
<evidence type="ECO:0000313" key="10">
    <source>
        <dbReference type="Proteomes" id="UP000011592"/>
    </source>
</evidence>
<organism evidence="9 10">
    <name type="scientific">Natrinema gari JCM 14663</name>
    <dbReference type="NCBI Taxonomy" id="1230459"/>
    <lineage>
        <taxon>Archaea</taxon>
        <taxon>Methanobacteriati</taxon>
        <taxon>Methanobacteriota</taxon>
        <taxon>Stenosarchaea group</taxon>
        <taxon>Halobacteria</taxon>
        <taxon>Halobacteriales</taxon>
        <taxon>Natrialbaceae</taxon>
        <taxon>Natrinema</taxon>
    </lineage>
</organism>
<evidence type="ECO:0000256" key="6">
    <source>
        <dbReference type="SAM" id="MobiDB-lite"/>
    </source>
</evidence>
<keyword evidence="2" id="KW-0813">Transport</keyword>
<reference evidence="9 10" key="1">
    <citation type="journal article" date="2014" name="PLoS Genet.">
        <title>Phylogenetically driven sequencing of extremely halophilic archaea reveals strategies for static and dynamic osmo-response.</title>
        <authorList>
            <person name="Becker E.A."/>
            <person name="Seitzer P.M."/>
            <person name="Tritt A."/>
            <person name="Larsen D."/>
            <person name="Krusor M."/>
            <person name="Yao A.I."/>
            <person name="Wu D."/>
            <person name="Madern D."/>
            <person name="Eisen J.A."/>
            <person name="Darling A.E."/>
            <person name="Facciotti M.T."/>
        </authorList>
    </citation>
    <scope>NUCLEOTIDE SEQUENCE [LARGE SCALE GENOMIC DNA]</scope>
    <source>
        <strain evidence="9 10">JCM 14663</strain>
    </source>
</reference>
<feature type="domain" description="ABC transmembrane type-1" evidence="8">
    <location>
        <begin position="2"/>
        <end position="91"/>
    </location>
</feature>
<feature type="region of interest" description="Disordered" evidence="6">
    <location>
        <begin position="86"/>
        <end position="107"/>
    </location>
</feature>
<evidence type="ECO:0000313" key="9">
    <source>
        <dbReference type="EMBL" id="ELY78467.1"/>
    </source>
</evidence>
<keyword evidence="10" id="KW-1185">Reference proteome</keyword>
<dbReference type="AlphaFoldDB" id="L9YYC0"/>
<sequence>MIRRHILPNVAGPVVVLATLDLAGVALSAAGLSFLGLGAQPPTPEWGTMLSTGRHHLRDAAWLVNAPGVAIVLSVLGSNLLGDGLRDALDPNDRTEHSVGTGVTRRD</sequence>
<keyword evidence="4 7" id="KW-1133">Transmembrane helix</keyword>
<protein>
    <submittedName>
        <fullName evidence="9">Binding-protein-dependent transport systems inner membrane component</fullName>
    </submittedName>
</protein>
<comment type="caution">
    <text evidence="9">The sequence shown here is derived from an EMBL/GenBank/DDBJ whole genome shotgun (WGS) entry which is preliminary data.</text>
</comment>
<feature type="compositionally biased region" description="Basic and acidic residues" evidence="6">
    <location>
        <begin position="86"/>
        <end position="97"/>
    </location>
</feature>
<evidence type="ECO:0000256" key="4">
    <source>
        <dbReference type="ARBA" id="ARBA00022989"/>
    </source>
</evidence>
<dbReference type="Pfam" id="PF00528">
    <property type="entry name" value="BPD_transp_1"/>
    <property type="match status" value="1"/>
</dbReference>
<comment type="subcellular location">
    <subcellularLocation>
        <location evidence="1">Cell membrane</location>
        <topology evidence="1">Multi-pass membrane protein</topology>
    </subcellularLocation>
</comment>
<keyword evidence="3 7" id="KW-0812">Transmembrane</keyword>
<dbReference type="PATRIC" id="fig|1230459.4.peg.2721"/>
<dbReference type="InterPro" id="IPR000515">
    <property type="entry name" value="MetI-like"/>
</dbReference>
<dbReference type="GO" id="GO:0005886">
    <property type="term" value="C:plasma membrane"/>
    <property type="evidence" value="ECO:0007669"/>
    <property type="project" value="UniProtKB-SubCell"/>
</dbReference>
<dbReference type="EMBL" id="AOIJ01000057">
    <property type="protein sequence ID" value="ELY78467.1"/>
    <property type="molecule type" value="Genomic_DNA"/>
</dbReference>
<dbReference type="Proteomes" id="UP000011592">
    <property type="component" value="Unassembled WGS sequence"/>
</dbReference>
<evidence type="ECO:0000256" key="2">
    <source>
        <dbReference type="ARBA" id="ARBA00022448"/>
    </source>
</evidence>
<proteinExistence type="predicted"/>
<feature type="transmembrane region" description="Helical" evidence="7">
    <location>
        <begin position="62"/>
        <end position="81"/>
    </location>
</feature>
<keyword evidence="5 7" id="KW-0472">Membrane</keyword>
<name>L9YYC0_9EURY</name>
<evidence type="ECO:0000256" key="7">
    <source>
        <dbReference type="SAM" id="Phobius"/>
    </source>
</evidence>
<gene>
    <name evidence="9" type="ORF">C486_13592</name>
</gene>
<evidence type="ECO:0000259" key="8">
    <source>
        <dbReference type="Pfam" id="PF00528"/>
    </source>
</evidence>